<protein>
    <submittedName>
        <fullName evidence="1">Uncharacterized protein</fullName>
    </submittedName>
</protein>
<evidence type="ECO:0000313" key="2">
    <source>
        <dbReference type="Proteomes" id="UP001281410"/>
    </source>
</evidence>
<dbReference type="AlphaFoldDB" id="A0AAD9ZIJ5"/>
<name>A0AAD9ZIJ5_9ROSI</name>
<accession>A0AAD9ZIJ5</accession>
<reference evidence="1" key="1">
    <citation type="journal article" date="2023" name="Plant J.">
        <title>Genome sequences and population genomics provide insights into the demographic history, inbreeding, and mutation load of two 'living fossil' tree species of Dipteronia.</title>
        <authorList>
            <person name="Feng Y."/>
            <person name="Comes H.P."/>
            <person name="Chen J."/>
            <person name="Zhu S."/>
            <person name="Lu R."/>
            <person name="Zhang X."/>
            <person name="Li P."/>
            <person name="Qiu J."/>
            <person name="Olsen K.M."/>
            <person name="Qiu Y."/>
        </authorList>
    </citation>
    <scope>NUCLEOTIDE SEQUENCE</scope>
    <source>
        <strain evidence="1">NBL</strain>
    </source>
</reference>
<keyword evidence="2" id="KW-1185">Reference proteome</keyword>
<proteinExistence type="predicted"/>
<dbReference type="Proteomes" id="UP001281410">
    <property type="component" value="Unassembled WGS sequence"/>
</dbReference>
<sequence>MLHLVLTFELHMKGLMAELLRNSSSVITTSNRFACQARFYGRPTTCDSANCCRKYSCCLFDGLAIKSNSRRLALRTRRMSLLYGFTKKKNLIISVKHGC</sequence>
<gene>
    <name evidence="1" type="ORF">Dsin_030011</name>
</gene>
<dbReference type="EMBL" id="JANJYJ010000010">
    <property type="protein sequence ID" value="KAK3182725.1"/>
    <property type="molecule type" value="Genomic_DNA"/>
</dbReference>
<evidence type="ECO:0000313" key="1">
    <source>
        <dbReference type="EMBL" id="KAK3182725.1"/>
    </source>
</evidence>
<comment type="caution">
    <text evidence="1">The sequence shown here is derived from an EMBL/GenBank/DDBJ whole genome shotgun (WGS) entry which is preliminary data.</text>
</comment>
<organism evidence="1 2">
    <name type="scientific">Dipteronia sinensis</name>
    <dbReference type="NCBI Taxonomy" id="43782"/>
    <lineage>
        <taxon>Eukaryota</taxon>
        <taxon>Viridiplantae</taxon>
        <taxon>Streptophyta</taxon>
        <taxon>Embryophyta</taxon>
        <taxon>Tracheophyta</taxon>
        <taxon>Spermatophyta</taxon>
        <taxon>Magnoliopsida</taxon>
        <taxon>eudicotyledons</taxon>
        <taxon>Gunneridae</taxon>
        <taxon>Pentapetalae</taxon>
        <taxon>rosids</taxon>
        <taxon>malvids</taxon>
        <taxon>Sapindales</taxon>
        <taxon>Sapindaceae</taxon>
        <taxon>Hippocastanoideae</taxon>
        <taxon>Acereae</taxon>
        <taxon>Dipteronia</taxon>
    </lineage>
</organism>